<dbReference type="PANTHER" id="PTHR47354">
    <property type="entry name" value="NADH OXIDOREDUCTASE HCR"/>
    <property type="match status" value="1"/>
</dbReference>
<dbReference type="Gene3D" id="2.40.30.10">
    <property type="entry name" value="Translation factors"/>
    <property type="match status" value="1"/>
</dbReference>
<dbReference type="InterPro" id="IPR001709">
    <property type="entry name" value="Flavoprot_Pyr_Nucl_cyt_Rdtase"/>
</dbReference>
<dbReference type="InterPro" id="IPR008333">
    <property type="entry name" value="Cbr1-like_FAD-bd_dom"/>
</dbReference>
<reference evidence="5 6" key="1">
    <citation type="submission" date="2019-10" db="EMBL/GenBank/DDBJ databases">
        <title>Georgenia wutianyii sp. nov. and Georgenia yuyongxinii sp. nov. isolated from plateau pika (Ochotona curzoniae) in the Qinghai-Tibet plateau of China.</title>
        <authorList>
            <person name="Tian Z."/>
        </authorList>
    </citation>
    <scope>NUCLEOTIDE SEQUENCE [LARGE SCALE GENOMIC DNA]</scope>
    <source>
        <strain evidence="5 6">DSM 21501</strain>
    </source>
</reference>
<gene>
    <name evidence="5" type="ORF">GB883_15730</name>
</gene>
<dbReference type="InterPro" id="IPR050415">
    <property type="entry name" value="MRET"/>
</dbReference>
<dbReference type="PROSITE" id="PS51384">
    <property type="entry name" value="FAD_FR"/>
    <property type="match status" value="1"/>
</dbReference>
<dbReference type="PANTHER" id="PTHR47354:SF5">
    <property type="entry name" value="PROTEIN RFBI"/>
    <property type="match status" value="1"/>
</dbReference>
<dbReference type="Pfam" id="PF00970">
    <property type="entry name" value="FAD_binding_6"/>
    <property type="match status" value="1"/>
</dbReference>
<dbReference type="CDD" id="cd06217">
    <property type="entry name" value="FNR_iron_sulfur_binding_3"/>
    <property type="match status" value="1"/>
</dbReference>
<evidence type="ECO:0000256" key="3">
    <source>
        <dbReference type="ARBA" id="ARBA00023014"/>
    </source>
</evidence>
<dbReference type="GO" id="GO:0016491">
    <property type="term" value="F:oxidoreductase activity"/>
    <property type="evidence" value="ECO:0007669"/>
    <property type="project" value="InterPro"/>
</dbReference>
<keyword evidence="6" id="KW-1185">Reference proteome</keyword>
<keyword evidence="2" id="KW-0001">2Fe-2S</keyword>
<comment type="caution">
    <text evidence="5">The sequence shown here is derived from an EMBL/GenBank/DDBJ whole genome shotgun (WGS) entry which is preliminary data.</text>
</comment>
<dbReference type="RefSeq" id="WP_152203853.1">
    <property type="nucleotide sequence ID" value="NZ_VUKF01000036.1"/>
</dbReference>
<dbReference type="Pfam" id="PF00175">
    <property type="entry name" value="NAD_binding_1"/>
    <property type="match status" value="1"/>
</dbReference>
<evidence type="ECO:0000313" key="5">
    <source>
        <dbReference type="EMBL" id="KAE8763138.1"/>
    </source>
</evidence>
<accession>A0A7J5UL84</accession>
<dbReference type="AlphaFoldDB" id="A0A7J5UL84"/>
<dbReference type="InterPro" id="IPR039261">
    <property type="entry name" value="FNR_nucleotide-bd"/>
</dbReference>
<dbReference type="GO" id="GO:0051537">
    <property type="term" value="F:2 iron, 2 sulfur cluster binding"/>
    <property type="evidence" value="ECO:0007669"/>
    <property type="project" value="UniProtKB-KW"/>
</dbReference>
<keyword evidence="2" id="KW-0479">Metal-binding</keyword>
<dbReference type="Gene3D" id="3.40.50.80">
    <property type="entry name" value="Nucleotide-binding domain of ferredoxin-NADP reductase (FNR) module"/>
    <property type="match status" value="1"/>
</dbReference>
<evidence type="ECO:0000259" key="4">
    <source>
        <dbReference type="PROSITE" id="PS51384"/>
    </source>
</evidence>
<evidence type="ECO:0000313" key="6">
    <source>
        <dbReference type="Proteomes" id="UP000451860"/>
    </source>
</evidence>
<dbReference type="SUPFAM" id="SSF63380">
    <property type="entry name" value="Riboflavin synthase domain-like"/>
    <property type="match status" value="1"/>
</dbReference>
<keyword evidence="3" id="KW-0411">Iron-sulfur</keyword>
<dbReference type="InterPro" id="IPR001433">
    <property type="entry name" value="OxRdtase_FAD/NAD-bd"/>
</dbReference>
<dbReference type="EMBL" id="WHJE01000092">
    <property type="protein sequence ID" value="KAE8763138.1"/>
    <property type="molecule type" value="Genomic_DNA"/>
</dbReference>
<protein>
    <submittedName>
        <fullName evidence="5">Oxidoreductase</fullName>
    </submittedName>
</protein>
<organism evidence="5 6">
    <name type="scientific">Georgenia thermotolerans</name>
    <dbReference type="NCBI Taxonomy" id="527326"/>
    <lineage>
        <taxon>Bacteria</taxon>
        <taxon>Bacillati</taxon>
        <taxon>Actinomycetota</taxon>
        <taxon>Actinomycetes</taxon>
        <taxon>Micrococcales</taxon>
        <taxon>Bogoriellaceae</taxon>
        <taxon>Georgenia</taxon>
    </lineage>
</organism>
<evidence type="ECO:0000256" key="1">
    <source>
        <dbReference type="ARBA" id="ARBA00001974"/>
    </source>
</evidence>
<feature type="domain" description="FAD-binding FR-type" evidence="4">
    <location>
        <begin position="10"/>
        <end position="111"/>
    </location>
</feature>
<dbReference type="OrthoDB" id="5179582at2"/>
<dbReference type="PRINTS" id="PR00406">
    <property type="entry name" value="CYTB5RDTASE"/>
</dbReference>
<dbReference type="Proteomes" id="UP000451860">
    <property type="component" value="Unassembled WGS sequence"/>
</dbReference>
<comment type="cofactor">
    <cofactor evidence="1">
        <name>FAD</name>
        <dbReference type="ChEBI" id="CHEBI:57692"/>
    </cofactor>
</comment>
<dbReference type="SUPFAM" id="SSF52343">
    <property type="entry name" value="Ferredoxin reductase-like, C-terminal NADP-linked domain"/>
    <property type="match status" value="1"/>
</dbReference>
<keyword evidence="2" id="KW-0408">Iron</keyword>
<evidence type="ECO:0000256" key="2">
    <source>
        <dbReference type="ARBA" id="ARBA00022714"/>
    </source>
</evidence>
<name>A0A7J5UL84_9MICO</name>
<dbReference type="InterPro" id="IPR017927">
    <property type="entry name" value="FAD-bd_FR_type"/>
</dbReference>
<sequence length="247" mass="26186">MARAAVRRRLTWQRAEVSGTRRESARAWRLGLAPPDWPGHVPGQHLDVRLTAEDGYTAQRSYSIASAPRAGHVELVVERLDDGEVSPYLTDVLVPGDLVELRGPIGGYFVWPDDAAAVQLVAGGSGVVPFLSMLAARRQRGAGGEVRLLYSARTLEDVIGREELAEPGAGAQVVLTLTRGAPAGWAGPTGRVDRAMLAAHALPAAARPRVLVCGPTGFVEAVARELLALGHEPAQVRTERFGATGGQ</sequence>
<dbReference type="PRINTS" id="PR00371">
    <property type="entry name" value="FPNCR"/>
</dbReference>
<proteinExistence type="predicted"/>
<dbReference type="InterPro" id="IPR017938">
    <property type="entry name" value="Riboflavin_synthase-like_b-brl"/>
</dbReference>